<sequence length="96" mass="10611">MKSAFKVDLARLDQLAIHLADLASHLTEQLDLIDDKVANIDGVWEAVAAAAYRDAHALWSVGAREFVTGVTDMSTAAREAYDEYTSAIEFNRKLLE</sequence>
<keyword evidence="2" id="KW-1185">Reference proteome</keyword>
<dbReference type="RefSeq" id="WP_033244808.1">
    <property type="nucleotide sequence ID" value="NZ_JBIRUQ010000002.1"/>
</dbReference>
<dbReference type="Pfam" id="PF06013">
    <property type="entry name" value="WXG100"/>
    <property type="match status" value="1"/>
</dbReference>
<accession>A0ABW7TJM6</accession>
<comment type="caution">
    <text evidence="1">The sequence shown here is derived from an EMBL/GenBank/DDBJ whole genome shotgun (WGS) entry which is preliminary data.</text>
</comment>
<dbReference type="EMBL" id="JBIRUQ010000002">
    <property type="protein sequence ID" value="MFI1461235.1"/>
    <property type="molecule type" value="Genomic_DNA"/>
</dbReference>
<dbReference type="Gene3D" id="1.10.287.1060">
    <property type="entry name" value="ESAT-6-like"/>
    <property type="match status" value="1"/>
</dbReference>
<reference evidence="1 2" key="1">
    <citation type="submission" date="2024-10" db="EMBL/GenBank/DDBJ databases">
        <title>The Natural Products Discovery Center: Release of the First 8490 Sequenced Strains for Exploring Actinobacteria Biosynthetic Diversity.</title>
        <authorList>
            <person name="Kalkreuter E."/>
            <person name="Kautsar S.A."/>
            <person name="Yang D."/>
            <person name="Bader C.D."/>
            <person name="Teijaro C.N."/>
            <person name="Fluegel L."/>
            <person name="Davis C.M."/>
            <person name="Simpson J.R."/>
            <person name="Lauterbach L."/>
            <person name="Steele A.D."/>
            <person name="Gui C."/>
            <person name="Meng S."/>
            <person name="Li G."/>
            <person name="Viehrig K."/>
            <person name="Ye F."/>
            <person name="Su P."/>
            <person name="Kiefer A.F."/>
            <person name="Nichols A."/>
            <person name="Cepeda A.J."/>
            <person name="Yan W."/>
            <person name="Fan B."/>
            <person name="Jiang Y."/>
            <person name="Adhikari A."/>
            <person name="Zheng C.-J."/>
            <person name="Schuster L."/>
            <person name="Cowan T.M."/>
            <person name="Smanski M.J."/>
            <person name="Chevrette M.G."/>
            <person name="De Carvalho L.P.S."/>
            <person name="Shen B."/>
        </authorList>
    </citation>
    <scope>NUCLEOTIDE SEQUENCE [LARGE SCALE GENOMIC DNA]</scope>
    <source>
        <strain evidence="1 2">NPDC020568</strain>
    </source>
</reference>
<proteinExistence type="predicted"/>
<dbReference type="SUPFAM" id="SSF140453">
    <property type="entry name" value="EsxAB dimer-like"/>
    <property type="match status" value="1"/>
</dbReference>
<dbReference type="InterPro" id="IPR010310">
    <property type="entry name" value="T7SS_ESAT-6-like"/>
</dbReference>
<evidence type="ECO:0000313" key="2">
    <source>
        <dbReference type="Proteomes" id="UP001611263"/>
    </source>
</evidence>
<dbReference type="Proteomes" id="UP001611263">
    <property type="component" value="Unassembled WGS sequence"/>
</dbReference>
<gene>
    <name evidence="1" type="ORF">ACH4WX_10995</name>
</gene>
<dbReference type="InterPro" id="IPR036689">
    <property type="entry name" value="ESAT-6-like_sf"/>
</dbReference>
<protein>
    <submittedName>
        <fullName evidence="1">WXG100 family type VII secretion target</fullName>
    </submittedName>
</protein>
<evidence type="ECO:0000313" key="1">
    <source>
        <dbReference type="EMBL" id="MFI1461235.1"/>
    </source>
</evidence>
<name>A0ABW7TJM6_9NOCA</name>
<dbReference type="GeneID" id="93508843"/>
<organism evidence="1 2">
    <name type="scientific">Nocardia carnea</name>
    <dbReference type="NCBI Taxonomy" id="37328"/>
    <lineage>
        <taxon>Bacteria</taxon>
        <taxon>Bacillati</taxon>
        <taxon>Actinomycetota</taxon>
        <taxon>Actinomycetes</taxon>
        <taxon>Mycobacteriales</taxon>
        <taxon>Nocardiaceae</taxon>
        <taxon>Nocardia</taxon>
    </lineage>
</organism>